<dbReference type="PANTHER" id="PTHR46825">
    <property type="entry name" value="D-ALANYL-D-ALANINE-CARBOXYPEPTIDASE/ENDOPEPTIDASE AMPH"/>
    <property type="match status" value="1"/>
</dbReference>
<evidence type="ECO:0000256" key="3">
    <source>
        <dbReference type="SAM" id="Phobius"/>
    </source>
</evidence>
<evidence type="ECO:0000256" key="1">
    <source>
        <dbReference type="ARBA" id="ARBA00004370"/>
    </source>
</evidence>
<evidence type="ECO:0000313" key="5">
    <source>
        <dbReference type="EMBL" id="MBA8776930.1"/>
    </source>
</evidence>
<feature type="transmembrane region" description="Helical" evidence="3">
    <location>
        <begin position="12"/>
        <end position="32"/>
    </location>
</feature>
<comment type="caution">
    <text evidence="5">The sequence shown here is derived from an EMBL/GenBank/DDBJ whole genome shotgun (WGS) entry which is preliminary data.</text>
</comment>
<name>A0A9X0TL84_9STAP</name>
<dbReference type="GO" id="GO:0016020">
    <property type="term" value="C:membrane"/>
    <property type="evidence" value="ECO:0007669"/>
    <property type="project" value="UniProtKB-SubCell"/>
</dbReference>
<dbReference type="AlphaFoldDB" id="A0A9X0TL84"/>
<dbReference type="Gene3D" id="3.40.710.10">
    <property type="entry name" value="DD-peptidase/beta-lactamase superfamily"/>
    <property type="match status" value="1"/>
</dbReference>
<evidence type="ECO:0000259" key="4">
    <source>
        <dbReference type="Pfam" id="PF00144"/>
    </source>
</evidence>
<evidence type="ECO:0000256" key="2">
    <source>
        <dbReference type="ARBA" id="ARBA00023136"/>
    </source>
</evidence>
<dbReference type="RefSeq" id="WP_182280955.1">
    <property type="nucleotide sequence ID" value="NZ_JABTCN010000026.1"/>
</dbReference>
<keyword evidence="2 3" id="KW-0472">Membrane</keyword>
<dbReference type="PANTHER" id="PTHR46825:SF11">
    <property type="entry name" value="PENICILLIN-BINDING PROTEIN 4"/>
    <property type="match status" value="1"/>
</dbReference>
<protein>
    <submittedName>
        <fullName evidence="5">Beta-lactamase family protein</fullName>
    </submittedName>
</protein>
<dbReference type="EMBL" id="JABTCN010000026">
    <property type="protein sequence ID" value="MBA8776930.1"/>
    <property type="molecule type" value="Genomic_DNA"/>
</dbReference>
<dbReference type="SUPFAM" id="SSF56601">
    <property type="entry name" value="beta-lactamase/transpeptidase-like"/>
    <property type="match status" value="1"/>
</dbReference>
<dbReference type="InterPro" id="IPR012338">
    <property type="entry name" value="Beta-lactam/transpept-like"/>
</dbReference>
<keyword evidence="3" id="KW-0812">Transmembrane</keyword>
<keyword evidence="3" id="KW-1133">Transmembrane helix</keyword>
<dbReference type="InterPro" id="IPR001466">
    <property type="entry name" value="Beta-lactam-related"/>
</dbReference>
<reference evidence="5 6" key="1">
    <citation type="journal article" date="2020" name="Access Microbiol">
        <title>Isolation and genome sequencing of Staphylococcus schleiferi subspecies coagulans from Antarctic seals.</title>
        <authorList>
            <person name="Foster G."/>
            <person name="Robb A."/>
            <person name="Paterson G.K."/>
        </authorList>
    </citation>
    <scope>NUCLEOTIDE SEQUENCE [LARGE SCALE GENOMIC DNA]</scope>
    <source>
        <strain evidence="5 6">M615/02/4</strain>
    </source>
</reference>
<accession>A0A9X0TL84</accession>
<dbReference type="Pfam" id="PF00144">
    <property type="entry name" value="Beta-lactamase"/>
    <property type="match status" value="1"/>
</dbReference>
<comment type="subcellular location">
    <subcellularLocation>
        <location evidence="1">Membrane</location>
    </subcellularLocation>
</comment>
<gene>
    <name evidence="5" type="ORF">HR081_08580</name>
</gene>
<feature type="domain" description="Beta-lactamase-related" evidence="4">
    <location>
        <begin position="89"/>
        <end position="372"/>
    </location>
</feature>
<dbReference type="Proteomes" id="UP000524893">
    <property type="component" value="Unassembled WGS sequence"/>
</dbReference>
<organism evidence="5 6">
    <name type="scientific">Staphylococcus coagulans</name>
    <dbReference type="NCBI Taxonomy" id="74706"/>
    <lineage>
        <taxon>Bacteria</taxon>
        <taxon>Bacillati</taxon>
        <taxon>Bacillota</taxon>
        <taxon>Bacilli</taxon>
        <taxon>Bacillales</taxon>
        <taxon>Staphylococcaceae</taxon>
        <taxon>Staphylococcus</taxon>
    </lineage>
</organism>
<dbReference type="InterPro" id="IPR050491">
    <property type="entry name" value="AmpC-like"/>
</dbReference>
<proteinExistence type="predicted"/>
<evidence type="ECO:0000313" key="6">
    <source>
        <dbReference type="Proteomes" id="UP000524893"/>
    </source>
</evidence>
<sequence>MNKKNKSLLVNVFVCFVALVILIGSLSLYRYFKKQHEQELTNFQASQQEKKKNSVENTDYIPRLKTVLDQKNLNYNQIDQYLKNVQFNGSIAVFENGKLKMNKGYGFQDLENGKPNNPNTLYLIGSAQKFLTGMMVKKLELDDKININDDVDRYLSHFETTPKITLKDLMLHRSGLYKYKGSKDILNLDEAVDSIQKRGVDPKHYHKHFYNDANYLVLAKVIEEVTHHTYAENYYKYFGNPFQLKHSAFYNDARYKEDMAKGYQLNKNAPVFKPPMFLNQYYGAGNLYMSVHDMGVLVRKLQMNKVFPSKDTKPYLHELMTTRYPEKYRYGFYTYPDHNRINGIFYGQTFTTYFNDHYIVVLATNYENPKPNLNEAKIKHIYFNILKQHKVTNYPGLTVAATND</sequence>